<dbReference type="AlphaFoldDB" id="A0AAE1JPV0"/>
<proteinExistence type="predicted"/>
<accession>A0AAE1JPV0</accession>
<gene>
    <name evidence="1" type="ORF">QN277_020836</name>
</gene>
<evidence type="ECO:0000313" key="2">
    <source>
        <dbReference type="Proteomes" id="UP001293593"/>
    </source>
</evidence>
<sequence length="108" mass="11326">MASLTDLPSLSPTQALLYSTPSFISSRTSLIYPIIPFPSHSPSNRRITCIHPNVRCSIAGESTVSPAKTGGQLNSGGNDSASVDCMIVGGKISGLYIAQALLQSYEPN</sequence>
<keyword evidence="2" id="KW-1185">Reference proteome</keyword>
<name>A0AAE1JPV0_9FABA</name>
<protein>
    <submittedName>
        <fullName evidence="1">Uncharacterized protein</fullName>
    </submittedName>
</protein>
<evidence type="ECO:0000313" key="1">
    <source>
        <dbReference type="EMBL" id="KAK4272252.1"/>
    </source>
</evidence>
<organism evidence="1 2">
    <name type="scientific">Acacia crassicarpa</name>
    <name type="common">northern wattle</name>
    <dbReference type="NCBI Taxonomy" id="499986"/>
    <lineage>
        <taxon>Eukaryota</taxon>
        <taxon>Viridiplantae</taxon>
        <taxon>Streptophyta</taxon>
        <taxon>Embryophyta</taxon>
        <taxon>Tracheophyta</taxon>
        <taxon>Spermatophyta</taxon>
        <taxon>Magnoliopsida</taxon>
        <taxon>eudicotyledons</taxon>
        <taxon>Gunneridae</taxon>
        <taxon>Pentapetalae</taxon>
        <taxon>rosids</taxon>
        <taxon>fabids</taxon>
        <taxon>Fabales</taxon>
        <taxon>Fabaceae</taxon>
        <taxon>Caesalpinioideae</taxon>
        <taxon>mimosoid clade</taxon>
        <taxon>Acacieae</taxon>
        <taxon>Acacia</taxon>
    </lineage>
</organism>
<dbReference type="EMBL" id="JAWXYG010000005">
    <property type="protein sequence ID" value="KAK4272252.1"/>
    <property type="molecule type" value="Genomic_DNA"/>
</dbReference>
<dbReference type="Proteomes" id="UP001293593">
    <property type="component" value="Unassembled WGS sequence"/>
</dbReference>
<reference evidence="1" key="1">
    <citation type="submission" date="2023-10" db="EMBL/GenBank/DDBJ databases">
        <title>Chromosome-level genome of the transformable northern wattle, Acacia crassicarpa.</title>
        <authorList>
            <person name="Massaro I."/>
            <person name="Sinha N.R."/>
            <person name="Poethig S."/>
            <person name="Leichty A.R."/>
        </authorList>
    </citation>
    <scope>NUCLEOTIDE SEQUENCE</scope>
    <source>
        <strain evidence="1">Acra3RX</strain>
        <tissue evidence="1">Leaf</tissue>
    </source>
</reference>
<comment type="caution">
    <text evidence="1">The sequence shown here is derived from an EMBL/GenBank/DDBJ whole genome shotgun (WGS) entry which is preliminary data.</text>
</comment>